<sequence length="65" mass="7110">MGELITKANIADADQFYEDLIEAHADLSEDESQALNSRLILILANHVGDMHVLAQALHAARAKAR</sequence>
<name>A0A1G5QER6_9RHOB</name>
<dbReference type="OrthoDB" id="8420594at2"/>
<evidence type="ECO:0000313" key="1">
    <source>
        <dbReference type="EMBL" id="SCZ60187.1"/>
    </source>
</evidence>
<protein>
    <recommendedName>
        <fullName evidence="3">DUF2783 domain-containing protein</fullName>
    </recommendedName>
</protein>
<reference evidence="1 2" key="1">
    <citation type="submission" date="2016-10" db="EMBL/GenBank/DDBJ databases">
        <authorList>
            <person name="de Groot N.N."/>
        </authorList>
    </citation>
    <scope>NUCLEOTIDE SEQUENCE [LARGE SCALE GENOMIC DNA]</scope>
    <source>
        <strain evidence="1 2">U95</strain>
    </source>
</reference>
<dbReference type="STRING" id="1156985.SAMN04488118_10443"/>
<dbReference type="RefSeq" id="WP_090217712.1">
    <property type="nucleotide sequence ID" value="NZ_CANLDO010000004.1"/>
</dbReference>
<dbReference type="AlphaFoldDB" id="A0A1G5QER6"/>
<keyword evidence="2" id="KW-1185">Reference proteome</keyword>
<accession>A0A1G5QER6</accession>
<dbReference type="InterPro" id="IPR021233">
    <property type="entry name" value="DUF2783"/>
</dbReference>
<proteinExistence type="predicted"/>
<gene>
    <name evidence="1" type="ORF">SAMN04488118_10443</name>
</gene>
<dbReference type="EMBL" id="FMWG01000004">
    <property type="protein sequence ID" value="SCZ60187.1"/>
    <property type="molecule type" value="Genomic_DNA"/>
</dbReference>
<dbReference type="Pfam" id="PF10932">
    <property type="entry name" value="DUF2783"/>
    <property type="match status" value="1"/>
</dbReference>
<evidence type="ECO:0000313" key="2">
    <source>
        <dbReference type="Proteomes" id="UP000198767"/>
    </source>
</evidence>
<evidence type="ECO:0008006" key="3">
    <source>
        <dbReference type="Google" id="ProtNLM"/>
    </source>
</evidence>
<dbReference type="Proteomes" id="UP000198767">
    <property type="component" value="Unassembled WGS sequence"/>
</dbReference>
<organism evidence="1 2">
    <name type="scientific">Epibacterium ulvae</name>
    <dbReference type="NCBI Taxonomy" id="1156985"/>
    <lineage>
        <taxon>Bacteria</taxon>
        <taxon>Pseudomonadati</taxon>
        <taxon>Pseudomonadota</taxon>
        <taxon>Alphaproteobacteria</taxon>
        <taxon>Rhodobacterales</taxon>
        <taxon>Roseobacteraceae</taxon>
        <taxon>Epibacterium</taxon>
    </lineage>
</organism>